<dbReference type="InterPro" id="IPR032053">
    <property type="entry name" value="Ribosomal_mS34"/>
</dbReference>
<dbReference type="GO" id="GO:0003735">
    <property type="term" value="F:structural constituent of ribosome"/>
    <property type="evidence" value="ECO:0007669"/>
    <property type="project" value="InterPro"/>
</dbReference>
<name>A0AA88KZK0_ARTSF</name>
<evidence type="ECO:0008006" key="4">
    <source>
        <dbReference type="Google" id="ProtNLM"/>
    </source>
</evidence>
<comment type="caution">
    <text evidence="2">The sequence shown here is derived from an EMBL/GenBank/DDBJ whole genome shotgun (WGS) entry which is preliminary data.</text>
</comment>
<evidence type="ECO:0000313" key="2">
    <source>
        <dbReference type="EMBL" id="KAK2710817.1"/>
    </source>
</evidence>
<evidence type="ECO:0000313" key="3">
    <source>
        <dbReference type="Proteomes" id="UP001187531"/>
    </source>
</evidence>
<dbReference type="PANTHER" id="PTHR28589:SF1">
    <property type="entry name" value="SMALL RIBOSOMAL SUBUNIT PROTEIN MS34"/>
    <property type="match status" value="1"/>
</dbReference>
<accession>A0AA88KZK0</accession>
<organism evidence="2 3">
    <name type="scientific">Artemia franciscana</name>
    <name type="common">Brine shrimp</name>
    <name type="synonym">Artemia sanfranciscana</name>
    <dbReference type="NCBI Taxonomy" id="6661"/>
    <lineage>
        <taxon>Eukaryota</taxon>
        <taxon>Metazoa</taxon>
        <taxon>Ecdysozoa</taxon>
        <taxon>Arthropoda</taxon>
        <taxon>Crustacea</taxon>
        <taxon>Branchiopoda</taxon>
        <taxon>Anostraca</taxon>
        <taxon>Artemiidae</taxon>
        <taxon>Artemia</taxon>
    </lineage>
</organism>
<gene>
    <name evidence="2" type="ORF">QYM36_012113</name>
</gene>
<dbReference type="PANTHER" id="PTHR28589">
    <property type="entry name" value="28S RIBOSOMAL PROTEIN S34, MITOCHONDRIAL"/>
    <property type="match status" value="1"/>
</dbReference>
<dbReference type="AlphaFoldDB" id="A0AA88KZK0"/>
<dbReference type="Pfam" id="PF16053">
    <property type="entry name" value="MRP-S34"/>
    <property type="match status" value="1"/>
</dbReference>
<evidence type="ECO:0000256" key="1">
    <source>
        <dbReference type="SAM" id="MobiDB-lite"/>
    </source>
</evidence>
<dbReference type="GO" id="GO:0005739">
    <property type="term" value="C:mitochondrion"/>
    <property type="evidence" value="ECO:0007669"/>
    <property type="project" value="InterPro"/>
</dbReference>
<reference evidence="2" key="1">
    <citation type="submission" date="2023-07" db="EMBL/GenBank/DDBJ databases">
        <title>Chromosome-level genome assembly of Artemia franciscana.</title>
        <authorList>
            <person name="Jo E."/>
        </authorList>
    </citation>
    <scope>NUCLEOTIDE SEQUENCE</scope>
    <source>
        <tissue evidence="2">Whole body</tissue>
    </source>
</reference>
<dbReference type="EMBL" id="JAVRJZ010000016">
    <property type="protein sequence ID" value="KAK2710817.1"/>
    <property type="molecule type" value="Genomic_DNA"/>
</dbReference>
<proteinExistence type="predicted"/>
<keyword evidence="3" id="KW-1185">Reference proteome</keyword>
<feature type="region of interest" description="Disordered" evidence="1">
    <location>
        <begin position="162"/>
        <end position="196"/>
    </location>
</feature>
<feature type="compositionally biased region" description="Polar residues" evidence="1">
    <location>
        <begin position="166"/>
        <end position="196"/>
    </location>
</feature>
<dbReference type="Proteomes" id="UP001187531">
    <property type="component" value="Unassembled WGS sequence"/>
</dbReference>
<dbReference type="EMBL" id="JAVRJZ010000016">
    <property type="protein sequence ID" value="KAK2710818.1"/>
    <property type="molecule type" value="Genomic_DNA"/>
</dbReference>
<protein>
    <recommendedName>
        <fullName evidence="4">28S ribosomal protein S34, mitochondrial</fullName>
    </recommendedName>
</protein>
<sequence>MPYVYIGRKNGFIGKTLWEILGNLKDFGKGRMVVRSKHERIYKEPCYYRIVHAQPLMDEKNLYGRVLVEEVFRGRKNPELKDLTAITYKNDFKLVPKHEEHKLINVAPVELPETVVPSEIEPPPLLKMLCAQRRAARGEDTENISMEMIIRETTFTSRVRRAKSGEQPTIPINLNPSKLNPSSRLYQGIQDTNPQS</sequence>